<comment type="catalytic activity">
    <reaction evidence="3">
        <text>3-iodo-L-thyronine + iodide + A + H(+) = 3,3'-diiodo-L-thyronine + AH2</text>
        <dbReference type="Rhea" id="RHEA:83783"/>
        <dbReference type="ChEBI" id="CHEBI:13193"/>
        <dbReference type="ChEBI" id="CHEBI:15378"/>
        <dbReference type="ChEBI" id="CHEBI:16382"/>
        <dbReference type="ChEBI" id="CHEBI:17499"/>
        <dbReference type="ChEBI" id="CHEBI:176514"/>
        <dbReference type="ChEBI" id="CHEBI:232627"/>
    </reaction>
    <physiologicalReaction direction="right-to-left" evidence="3">
        <dbReference type="Rhea" id="RHEA:83785"/>
    </physiologicalReaction>
</comment>
<feature type="transmembrane region" description="Helical" evidence="11">
    <location>
        <begin position="72"/>
        <end position="90"/>
    </location>
</feature>
<dbReference type="HOGENOM" id="CLU_089345_2_0_1"/>
<dbReference type="Ensembl" id="ENSLAFT00000014362.2">
    <property type="protein sequence ID" value="ENSLAFP00000012029.2"/>
    <property type="gene ID" value="ENSLAFG00000014364.2"/>
</dbReference>
<comment type="catalytic activity">
    <reaction evidence="7">
        <text>3,3'-diiodo-L-thyronine sulfate + iodide + A + H(+) = 3,3',5'-triiodo-L-thyronine sulfate + AH2</text>
        <dbReference type="Rhea" id="RHEA:83831"/>
        <dbReference type="ChEBI" id="CHEBI:13193"/>
        <dbReference type="ChEBI" id="CHEBI:15378"/>
        <dbReference type="ChEBI" id="CHEBI:16382"/>
        <dbReference type="ChEBI" id="CHEBI:17499"/>
        <dbReference type="ChEBI" id="CHEBI:176513"/>
        <dbReference type="ChEBI" id="CHEBI:176515"/>
    </reaction>
    <physiologicalReaction direction="right-to-left" evidence="7">
        <dbReference type="Rhea" id="RHEA:83833"/>
    </physiologicalReaction>
</comment>
<dbReference type="InParanoid" id="G3TD35"/>
<protein>
    <recommendedName>
        <fullName evidence="10">Iodothyronine deiodinase</fullName>
    </recommendedName>
</protein>
<evidence type="ECO:0000256" key="7">
    <source>
        <dbReference type="ARBA" id="ARBA00093219"/>
    </source>
</evidence>
<dbReference type="GO" id="GO:0042446">
    <property type="term" value="P:hormone biosynthetic process"/>
    <property type="evidence" value="ECO:0007669"/>
    <property type="project" value="UniProtKB-KW"/>
</dbReference>
<evidence type="ECO:0000256" key="9">
    <source>
        <dbReference type="ARBA" id="ARBA00093242"/>
    </source>
</evidence>
<evidence type="ECO:0000256" key="5">
    <source>
        <dbReference type="ARBA" id="ARBA00093206"/>
    </source>
</evidence>
<dbReference type="Proteomes" id="UP000007646">
    <property type="component" value="Unassembled WGS sequence"/>
</dbReference>
<keyword evidence="10" id="KW-0712">Selenocysteine</keyword>
<evidence type="ECO:0000256" key="8">
    <source>
        <dbReference type="ARBA" id="ARBA00093236"/>
    </source>
</evidence>
<comment type="catalytic activity">
    <reaction evidence="4">
        <text>3,3',5'-triiodo-L-thyronine sulfate + iodide + A + H(+) = L-thyroxine sulfate + AH2</text>
        <dbReference type="Rhea" id="RHEA:83835"/>
        <dbReference type="ChEBI" id="CHEBI:13193"/>
        <dbReference type="ChEBI" id="CHEBI:15378"/>
        <dbReference type="ChEBI" id="CHEBI:16382"/>
        <dbReference type="ChEBI" id="CHEBI:17499"/>
        <dbReference type="ChEBI" id="CHEBI:176512"/>
        <dbReference type="ChEBI" id="CHEBI:176513"/>
    </reaction>
    <physiologicalReaction direction="right-to-left" evidence="4">
        <dbReference type="Rhea" id="RHEA:83837"/>
    </physiologicalReaction>
</comment>
<dbReference type="eggNOG" id="ENOG502QUGZ">
    <property type="taxonomic scope" value="Eukaryota"/>
</dbReference>
<dbReference type="OMA" id="WAPSFTT"/>
<dbReference type="FunCoup" id="G3TD35">
    <property type="interactions" value="167"/>
</dbReference>
<comment type="catalytic activity">
    <reaction evidence="9">
        <text>3-iodothyronamine + iodide + A + H(+) = 3,3'-diiodothyronamine + AH2</text>
        <dbReference type="Rhea" id="RHEA:83827"/>
        <dbReference type="ChEBI" id="CHEBI:13193"/>
        <dbReference type="ChEBI" id="CHEBI:15378"/>
        <dbReference type="ChEBI" id="CHEBI:16382"/>
        <dbReference type="ChEBI" id="CHEBI:17499"/>
        <dbReference type="ChEBI" id="CHEBI:231647"/>
        <dbReference type="ChEBI" id="CHEBI:233341"/>
    </reaction>
    <physiologicalReaction direction="right-to-left" evidence="9">
        <dbReference type="Rhea" id="RHEA:83829"/>
    </physiologicalReaction>
</comment>
<dbReference type="GO" id="GO:0016323">
    <property type="term" value="C:basolateral plasma membrane"/>
    <property type="evidence" value="ECO:0007669"/>
    <property type="project" value="UniProtKB-SubCell"/>
</dbReference>
<evidence type="ECO:0000256" key="10">
    <source>
        <dbReference type="RuleBase" id="RU000676"/>
    </source>
</evidence>
<dbReference type="GO" id="GO:0004800">
    <property type="term" value="F:thyroxine 5'-deiodinase activity"/>
    <property type="evidence" value="ECO:0007669"/>
    <property type="project" value="InterPro"/>
</dbReference>
<comment type="catalytic activity">
    <reaction evidence="8">
        <text>3,3'-diiodothyronamine + iodide + A + H(+) = 3,3',5'-triiodothyronamine + AH2</text>
        <dbReference type="Rhea" id="RHEA:83795"/>
        <dbReference type="ChEBI" id="CHEBI:13193"/>
        <dbReference type="ChEBI" id="CHEBI:15378"/>
        <dbReference type="ChEBI" id="CHEBI:16382"/>
        <dbReference type="ChEBI" id="CHEBI:17499"/>
        <dbReference type="ChEBI" id="CHEBI:233341"/>
        <dbReference type="ChEBI" id="CHEBI:233343"/>
    </reaction>
    <physiologicalReaction direction="right-to-left" evidence="8">
        <dbReference type="Rhea" id="RHEA:83797"/>
    </physiologicalReaction>
</comment>
<dbReference type="Pfam" id="PF00837">
    <property type="entry name" value="T4_deiodinase"/>
    <property type="match status" value="1"/>
</dbReference>
<keyword evidence="11" id="KW-0472">Membrane</keyword>
<accession>G3TD35</accession>
<dbReference type="PANTHER" id="PTHR11781:SF22">
    <property type="entry name" value="TYPE I IODOTHYRONINE DEIODINASE"/>
    <property type="match status" value="1"/>
</dbReference>
<comment type="catalytic activity">
    <reaction evidence="6">
        <text>3'-iodothyronamine + iodide + A + H(+) = 3',5'-diiodothyronamine + AH2</text>
        <dbReference type="Rhea" id="RHEA:83803"/>
        <dbReference type="ChEBI" id="CHEBI:13193"/>
        <dbReference type="ChEBI" id="CHEBI:15378"/>
        <dbReference type="ChEBI" id="CHEBI:16382"/>
        <dbReference type="ChEBI" id="CHEBI:17499"/>
        <dbReference type="ChEBI" id="CHEBI:233339"/>
        <dbReference type="ChEBI" id="CHEBI:233342"/>
    </reaction>
    <physiologicalReaction direction="right-to-left" evidence="6">
        <dbReference type="Rhea" id="RHEA:83805"/>
    </physiologicalReaction>
</comment>
<evidence type="ECO:0000256" key="1">
    <source>
        <dbReference type="ARBA" id="ARBA00060456"/>
    </source>
</evidence>
<comment type="subcellular location">
    <subcellularLocation>
        <location evidence="1">Basolateral cell membrane</location>
        <topology evidence="1">Single-pass type III membrane protein</topology>
    </subcellularLocation>
</comment>
<dbReference type="GO" id="GO:0042404">
    <property type="term" value="P:thyroid hormone catabolic process"/>
    <property type="evidence" value="ECO:0007669"/>
    <property type="project" value="UniProtKB-ARBA"/>
</dbReference>
<keyword evidence="13" id="KW-1185">Reference proteome</keyword>
<evidence type="ECO:0000256" key="4">
    <source>
        <dbReference type="ARBA" id="ARBA00093202"/>
    </source>
</evidence>
<proteinExistence type="inferred from homology"/>
<evidence type="ECO:0000313" key="12">
    <source>
        <dbReference type="Ensembl" id="ENSLAFP00000012029.2"/>
    </source>
</evidence>
<comment type="subunit">
    <text evidence="2">Predominantly monomer. Can form homodimers but homodimerization is not essential for enzyme activity.</text>
</comment>
<comment type="similarity">
    <text evidence="10">Belongs to the iodothyronine deiodinase family.</text>
</comment>
<feature type="transmembrane region" description="Helical" evidence="11">
    <location>
        <begin position="32"/>
        <end position="52"/>
    </location>
</feature>
<sequence length="136" mass="15333">LLAVTCLSIGHRPGSDPTEMGLPQPGLWLKRLWIFLKVALHVAMGKVLLILFPGRVKKNILAQNPHFAYDMWGSTLFSIPYFWFILKVYWQRLEDKTEEGGPAPDCPVVCLSGQRCNISDFMQGIRPLVLNFGSCT</sequence>
<keyword evidence="10" id="KW-0560">Oxidoreductase</keyword>
<evidence type="ECO:0000256" key="6">
    <source>
        <dbReference type="ARBA" id="ARBA00093210"/>
    </source>
</evidence>
<name>G3TD35_LOXAF</name>
<evidence type="ECO:0000256" key="3">
    <source>
        <dbReference type="ARBA" id="ARBA00093186"/>
    </source>
</evidence>
<dbReference type="Gene3D" id="3.40.30.10">
    <property type="entry name" value="Glutaredoxin"/>
    <property type="match status" value="1"/>
</dbReference>
<dbReference type="PANTHER" id="PTHR11781">
    <property type="entry name" value="IODOTHYRONINE DEIODINASE"/>
    <property type="match status" value="1"/>
</dbReference>
<reference evidence="12" key="2">
    <citation type="submission" date="2025-08" db="UniProtKB">
        <authorList>
            <consortium name="Ensembl"/>
        </authorList>
    </citation>
    <scope>IDENTIFICATION</scope>
    <source>
        <strain evidence="12">Isolate ISIS603380</strain>
    </source>
</reference>
<dbReference type="AlphaFoldDB" id="G3TD35"/>
<reference evidence="12" key="3">
    <citation type="submission" date="2025-09" db="UniProtKB">
        <authorList>
            <consortium name="Ensembl"/>
        </authorList>
    </citation>
    <scope>IDENTIFICATION</scope>
    <source>
        <strain evidence="12">Isolate ISIS603380</strain>
    </source>
</reference>
<evidence type="ECO:0000313" key="13">
    <source>
        <dbReference type="Proteomes" id="UP000007646"/>
    </source>
</evidence>
<comment type="catalytic activity">
    <reaction evidence="5">
        <text>3,3'-diiodo-L-thyronine sulfate + iodide + A + H(+) = 3,3',5-triiodo-L-thyronine sulfate + AH2</text>
        <dbReference type="Rhea" id="RHEA:83751"/>
        <dbReference type="ChEBI" id="CHEBI:13193"/>
        <dbReference type="ChEBI" id="CHEBI:15378"/>
        <dbReference type="ChEBI" id="CHEBI:16382"/>
        <dbReference type="ChEBI" id="CHEBI:17499"/>
        <dbReference type="ChEBI" id="CHEBI:176511"/>
        <dbReference type="ChEBI" id="CHEBI:176515"/>
    </reaction>
    <physiologicalReaction direction="right-to-left" evidence="5">
        <dbReference type="Rhea" id="RHEA:83753"/>
    </physiologicalReaction>
</comment>
<evidence type="ECO:0000256" key="2">
    <source>
        <dbReference type="ARBA" id="ARBA00066218"/>
    </source>
</evidence>
<keyword evidence="11" id="KW-0812">Transmembrane</keyword>
<dbReference type="InterPro" id="IPR000643">
    <property type="entry name" value="Iodothyronine_deiodinase"/>
</dbReference>
<reference evidence="12 13" key="1">
    <citation type="submission" date="2009-06" db="EMBL/GenBank/DDBJ databases">
        <title>The Genome Sequence of Loxodonta africana (African elephant).</title>
        <authorList>
            <person name="Di Palma F."/>
            <person name="Heiman D."/>
            <person name="Young S."/>
            <person name="Johnson J."/>
            <person name="Lander E.S."/>
            <person name="Lindblad-Toh K."/>
        </authorList>
    </citation>
    <scope>NUCLEOTIDE SEQUENCE [LARGE SCALE GENOMIC DNA]</scope>
    <source>
        <strain evidence="12 13">Isolate ISIS603380</strain>
    </source>
</reference>
<dbReference type="GeneTree" id="ENSGT00940000154482"/>
<keyword evidence="11" id="KW-1133">Transmembrane helix</keyword>
<evidence type="ECO:0000256" key="11">
    <source>
        <dbReference type="SAM" id="Phobius"/>
    </source>
</evidence>
<organism evidence="12 13">
    <name type="scientific">Loxodonta africana</name>
    <name type="common">African elephant</name>
    <dbReference type="NCBI Taxonomy" id="9785"/>
    <lineage>
        <taxon>Eukaryota</taxon>
        <taxon>Metazoa</taxon>
        <taxon>Chordata</taxon>
        <taxon>Craniata</taxon>
        <taxon>Vertebrata</taxon>
        <taxon>Euteleostomi</taxon>
        <taxon>Mammalia</taxon>
        <taxon>Eutheria</taxon>
        <taxon>Afrotheria</taxon>
        <taxon>Proboscidea</taxon>
        <taxon>Elephantidae</taxon>
        <taxon>Loxodonta</taxon>
    </lineage>
</organism>
<keyword evidence="10" id="KW-0893">Thyroid hormones biosynthesis</keyword>
<comment type="function">
    <text evidence="10">Responsible for the deiodination of T4 (3,5,3',5'-tetraiodothyronine).</text>
</comment>